<keyword evidence="7" id="KW-1133">Transmembrane helix</keyword>
<proteinExistence type="predicted"/>
<dbReference type="SUPFAM" id="SSF90123">
    <property type="entry name" value="ABC transporter transmembrane region"/>
    <property type="match status" value="1"/>
</dbReference>
<protein>
    <submittedName>
        <fullName evidence="9">ABC transporter ATP-binding protein</fullName>
    </submittedName>
</protein>
<evidence type="ECO:0000313" key="10">
    <source>
        <dbReference type="Proteomes" id="UP000192320"/>
    </source>
</evidence>
<evidence type="ECO:0000256" key="2">
    <source>
        <dbReference type="ARBA" id="ARBA00022448"/>
    </source>
</evidence>
<evidence type="ECO:0000256" key="8">
    <source>
        <dbReference type="ARBA" id="ARBA00023136"/>
    </source>
</evidence>
<keyword evidence="2" id="KW-0813">Transport</keyword>
<keyword evidence="4" id="KW-0812">Transmembrane</keyword>
<dbReference type="InterPro" id="IPR027417">
    <property type="entry name" value="P-loop_NTPase"/>
</dbReference>
<dbReference type="Gene3D" id="1.20.1560.10">
    <property type="entry name" value="ABC transporter type 1, transmembrane domain"/>
    <property type="match status" value="1"/>
</dbReference>
<evidence type="ECO:0000256" key="7">
    <source>
        <dbReference type="ARBA" id="ARBA00022989"/>
    </source>
</evidence>
<dbReference type="PROSITE" id="PS50893">
    <property type="entry name" value="ABC_TRANSPORTER_2"/>
    <property type="match status" value="1"/>
</dbReference>
<evidence type="ECO:0000256" key="1">
    <source>
        <dbReference type="ARBA" id="ARBA00004651"/>
    </source>
</evidence>
<comment type="subcellular location">
    <subcellularLocation>
        <location evidence="1">Cell membrane</location>
        <topology evidence="1">Multi-pass membrane protein</topology>
    </subcellularLocation>
</comment>
<dbReference type="GO" id="GO:0015421">
    <property type="term" value="F:ABC-type oligopeptide transporter activity"/>
    <property type="evidence" value="ECO:0007669"/>
    <property type="project" value="TreeGrafter"/>
</dbReference>
<dbReference type="GO" id="GO:0016887">
    <property type="term" value="F:ATP hydrolysis activity"/>
    <property type="evidence" value="ECO:0007669"/>
    <property type="project" value="InterPro"/>
</dbReference>
<organism evidence="9 10">
    <name type="scientific">Mycolicibacter minnesotensis</name>
    <dbReference type="NCBI Taxonomy" id="1118379"/>
    <lineage>
        <taxon>Bacteria</taxon>
        <taxon>Bacillati</taxon>
        <taxon>Actinomycetota</taxon>
        <taxon>Actinomycetes</taxon>
        <taxon>Mycobacteriales</taxon>
        <taxon>Mycobacteriaceae</taxon>
        <taxon>Mycolicibacter</taxon>
    </lineage>
</organism>
<sequence length="582" mass="61729">MLLALLRCYLQPYRRPVAAVMALQLISTLASLYLPTVNATIIDDGVVRGDTAIIIRLGAVMLGVTGLQMLCAVAAVYFGARAGTGFGRDLRRAVFARVIGFSERETTRFGAPTLLTRTTNDVRQIQLVVQLGANTLVAAPIMCIGGVVMAVHQDAGLAWLLAVSVPLLALANYLIVSRMLPLFRRMQMLIDNIGRVLRDQLTGIRVIRAFAREPHERERFGQANAALSDASLTVGKLQVLMLPATTLIINASSVALIWFGALRIDAGQMQVGSLIAFLSYFMQILMSVLMATMVLAILPRAAVCAERITEVLSTEPSIGAPARPLAPASRTGEVALRGVGFRYPGADRSVLHDVSLTALPGTTTAVVGSTGSGKSTLMSLICRLRDVTAGAVLIDGVNVRDRDPEELWSGIGLVPQRGYLFSGTVADNLRYGAPAGVTVSDEQMWAALQVAAADDFVAAHPDGLAMPVAQGGINLSGGQRQRLAIARAVIRRPSIYLFDDAFSALDTRTDAAVRAALRDAAADATVIIVAQRISTVLQADQVVVLDDGRVVGTGTHQQLLAQCPTYAEFAESQSVTTGAGSS</sequence>
<dbReference type="PANTHER" id="PTHR43394">
    <property type="entry name" value="ATP-DEPENDENT PERMEASE MDL1, MITOCHONDRIAL"/>
    <property type="match status" value="1"/>
</dbReference>
<dbReference type="SMART" id="SM00382">
    <property type="entry name" value="AAA"/>
    <property type="match status" value="1"/>
</dbReference>
<dbReference type="PROSITE" id="PS50929">
    <property type="entry name" value="ABC_TM1F"/>
    <property type="match status" value="1"/>
</dbReference>
<dbReference type="PANTHER" id="PTHR43394:SF1">
    <property type="entry name" value="ATP-BINDING CASSETTE SUB-FAMILY B MEMBER 10, MITOCHONDRIAL"/>
    <property type="match status" value="1"/>
</dbReference>
<dbReference type="GO" id="GO:0005524">
    <property type="term" value="F:ATP binding"/>
    <property type="evidence" value="ECO:0007669"/>
    <property type="project" value="UniProtKB-KW"/>
</dbReference>
<dbReference type="Gene3D" id="3.40.50.300">
    <property type="entry name" value="P-loop containing nucleotide triphosphate hydrolases"/>
    <property type="match status" value="1"/>
</dbReference>
<dbReference type="GO" id="GO:0005886">
    <property type="term" value="C:plasma membrane"/>
    <property type="evidence" value="ECO:0007669"/>
    <property type="project" value="UniProtKB-SubCell"/>
</dbReference>
<keyword evidence="10" id="KW-1185">Reference proteome</keyword>
<dbReference type="Proteomes" id="UP000192320">
    <property type="component" value="Unassembled WGS sequence"/>
</dbReference>
<dbReference type="FunFam" id="3.40.50.300:FF:000854">
    <property type="entry name" value="Multidrug ABC transporter ATP-binding protein"/>
    <property type="match status" value="1"/>
</dbReference>
<keyword evidence="6 9" id="KW-0067">ATP-binding</keyword>
<evidence type="ECO:0000256" key="6">
    <source>
        <dbReference type="ARBA" id="ARBA00022840"/>
    </source>
</evidence>
<keyword evidence="8" id="KW-0472">Membrane</keyword>
<dbReference type="InterPro" id="IPR039421">
    <property type="entry name" value="Type_1_exporter"/>
</dbReference>
<evidence type="ECO:0000256" key="3">
    <source>
        <dbReference type="ARBA" id="ARBA00022475"/>
    </source>
</evidence>
<dbReference type="CDD" id="cd18548">
    <property type="entry name" value="ABC_6TM_Tm287_like"/>
    <property type="match status" value="1"/>
</dbReference>
<accession>A0A7I7R804</accession>
<reference evidence="9 10" key="1">
    <citation type="submission" date="2017-02" db="EMBL/GenBank/DDBJ databases">
        <title>The new phylogeny of genus Mycobacterium.</title>
        <authorList>
            <person name="Tortoli E."/>
            <person name="Trovato A."/>
            <person name="Cirillo D.M."/>
        </authorList>
    </citation>
    <scope>NUCLEOTIDE SEQUENCE [LARGE SCALE GENOMIC DNA]</scope>
    <source>
        <strain evidence="9 10">DSM 45633</strain>
    </source>
</reference>
<dbReference type="AlphaFoldDB" id="A0A7I7R804"/>
<dbReference type="Pfam" id="PF00664">
    <property type="entry name" value="ABC_membrane"/>
    <property type="match status" value="1"/>
</dbReference>
<dbReference type="EMBL" id="MVHZ01000030">
    <property type="protein sequence ID" value="ORA97552.1"/>
    <property type="molecule type" value="Genomic_DNA"/>
</dbReference>
<dbReference type="InterPro" id="IPR003593">
    <property type="entry name" value="AAA+_ATPase"/>
</dbReference>
<dbReference type="PROSITE" id="PS00211">
    <property type="entry name" value="ABC_TRANSPORTER_1"/>
    <property type="match status" value="1"/>
</dbReference>
<dbReference type="InterPro" id="IPR036640">
    <property type="entry name" value="ABC1_TM_sf"/>
</dbReference>
<evidence type="ECO:0000256" key="5">
    <source>
        <dbReference type="ARBA" id="ARBA00022741"/>
    </source>
</evidence>
<keyword evidence="3" id="KW-1003">Cell membrane</keyword>
<name>A0A7I7R804_9MYCO</name>
<comment type="caution">
    <text evidence="9">The sequence shown here is derived from an EMBL/GenBank/DDBJ whole genome shotgun (WGS) entry which is preliminary data.</text>
</comment>
<dbReference type="InterPro" id="IPR003439">
    <property type="entry name" value="ABC_transporter-like_ATP-bd"/>
</dbReference>
<dbReference type="SUPFAM" id="SSF52540">
    <property type="entry name" value="P-loop containing nucleoside triphosphate hydrolases"/>
    <property type="match status" value="1"/>
</dbReference>
<dbReference type="RefSeq" id="WP_083027873.1">
    <property type="nucleotide sequence ID" value="NZ_AP022589.1"/>
</dbReference>
<dbReference type="Pfam" id="PF00005">
    <property type="entry name" value="ABC_tran"/>
    <property type="match status" value="1"/>
</dbReference>
<gene>
    <name evidence="9" type="ORF">BST33_18520</name>
</gene>
<dbReference type="InterPro" id="IPR017871">
    <property type="entry name" value="ABC_transporter-like_CS"/>
</dbReference>
<dbReference type="FunFam" id="1.20.1560.10:FF:000040">
    <property type="entry name" value="Multidrug ABC transporter ATP-binding protein"/>
    <property type="match status" value="1"/>
</dbReference>
<evidence type="ECO:0000256" key="4">
    <source>
        <dbReference type="ARBA" id="ARBA00022692"/>
    </source>
</evidence>
<keyword evidence="5" id="KW-0547">Nucleotide-binding</keyword>
<dbReference type="OrthoDB" id="9806127at2"/>
<dbReference type="InterPro" id="IPR011527">
    <property type="entry name" value="ABC1_TM_dom"/>
</dbReference>
<evidence type="ECO:0000313" key="9">
    <source>
        <dbReference type="EMBL" id="ORA97552.1"/>
    </source>
</evidence>